<dbReference type="EMBL" id="DF830074">
    <property type="protein sequence ID" value="GAK65132.1"/>
    <property type="molecule type" value="Genomic_DNA"/>
</dbReference>
<evidence type="ECO:0000313" key="1">
    <source>
        <dbReference type="EMBL" id="GAK65132.1"/>
    </source>
</evidence>
<dbReference type="GeneID" id="26304188"/>
<proteinExistence type="predicted"/>
<reference evidence="2" key="1">
    <citation type="journal article" date="2014" name="Genome Announc.">
        <title>Draft Genome Sequence of the Yeast Pseudozyma antarctica Type Strain JCM10317, a Producer of the Glycolipid Biosurfactants, Mannosylerythritol Lipids.</title>
        <authorList>
            <person name="Saika A."/>
            <person name="Koike H."/>
            <person name="Hori T."/>
            <person name="Fukuoka T."/>
            <person name="Sato S."/>
            <person name="Habe H."/>
            <person name="Kitamoto D."/>
            <person name="Morita T."/>
        </authorList>
    </citation>
    <scope>NUCLEOTIDE SEQUENCE [LARGE SCALE GENOMIC DNA]</scope>
    <source>
        <strain evidence="2">JCM 10317</strain>
    </source>
</reference>
<dbReference type="RefSeq" id="XP_014656919.1">
    <property type="nucleotide sequence ID" value="XM_014801433.1"/>
</dbReference>
<gene>
    <name evidence="1" type="ORF">PAN0_007d3349</name>
</gene>
<dbReference type="OrthoDB" id="10682981at2759"/>
<evidence type="ECO:0000313" key="2">
    <source>
        <dbReference type="Proteomes" id="UP000053758"/>
    </source>
</evidence>
<dbReference type="AlphaFoldDB" id="A0A081CEN6"/>
<keyword evidence="2" id="KW-1185">Reference proteome</keyword>
<protein>
    <submittedName>
        <fullName evidence="1">Uncharacterized protein</fullName>
    </submittedName>
</protein>
<dbReference type="Proteomes" id="UP000053758">
    <property type="component" value="Unassembled WGS sequence"/>
</dbReference>
<dbReference type="HOGENOM" id="CLU_721593_0_0_1"/>
<sequence length="383" mass="43256">MRDGSRPSSPVEQHKRPAKTGRTSVSSRGEPGHTSVADSIRAPIKNQSRTSFPDIPRITPGSLQARPSRDASALGLDAEPIITEEQPSCYTPPQRPPRTPSADLGLNPGNGFRHIWPKASSTPWSFRDLPNPRHSHTVDASTIRYRFNGRSLSESQEKEAKAAIRAQLHAAGVEVSTYEPVFRFLLGPNRGTFLDLRFRTEAMYYKTWPVRLTWQDRHLELHSAGVPLRENVFFVIVGSLRTNANLPKFRKAFRERFTFDLTVTDMFADFTVGQDKTRSFNGSVAFLATYQSAANGNAYIPGWMNFEDMELPLYFRGRGKACRFCRTKSHPRHEPKDCTFRPCRRCNKTGHPLRLCPMRPVAREGAQQASSARPHVFYTPAIE</sequence>
<organism evidence="1 2">
    <name type="scientific">Pseudozyma antarctica</name>
    <name type="common">Yeast</name>
    <name type="synonym">Candida antarctica</name>
    <dbReference type="NCBI Taxonomy" id="84753"/>
    <lineage>
        <taxon>Eukaryota</taxon>
        <taxon>Fungi</taxon>
        <taxon>Dikarya</taxon>
        <taxon>Basidiomycota</taxon>
        <taxon>Ustilaginomycotina</taxon>
        <taxon>Ustilaginomycetes</taxon>
        <taxon>Ustilaginales</taxon>
        <taxon>Ustilaginaceae</taxon>
        <taxon>Moesziomyces</taxon>
    </lineage>
</organism>
<accession>A0A081CEN6</accession>
<name>A0A081CEN6_PSEA2</name>